<dbReference type="PANTHER" id="PTHR31169">
    <property type="entry name" value="OS05G0300700 PROTEIN"/>
    <property type="match status" value="1"/>
</dbReference>
<feature type="compositionally biased region" description="Polar residues" evidence="11">
    <location>
        <begin position="1"/>
        <end position="12"/>
    </location>
</feature>
<feature type="region of interest" description="Disordered" evidence="11">
    <location>
        <begin position="1"/>
        <end position="48"/>
    </location>
</feature>
<comment type="subcellular location">
    <subcellularLocation>
        <location evidence="2">Cytoplasm</location>
    </subcellularLocation>
    <subcellularLocation>
        <location evidence="1">Nucleus</location>
    </subcellularLocation>
</comment>
<dbReference type="InterPro" id="IPR040221">
    <property type="entry name" value="CDCA7/CDA7L"/>
</dbReference>
<keyword evidence="10" id="KW-0175">Coiled coil</keyword>
<evidence type="ECO:0000256" key="11">
    <source>
        <dbReference type="SAM" id="MobiDB-lite"/>
    </source>
</evidence>
<reference evidence="13" key="1">
    <citation type="submission" date="2020-06" db="EMBL/GenBank/DDBJ databases">
        <authorList>
            <person name="Li T."/>
            <person name="Hu X."/>
            <person name="Zhang T."/>
            <person name="Song X."/>
            <person name="Zhang H."/>
            <person name="Dai N."/>
            <person name="Sheng W."/>
            <person name="Hou X."/>
            <person name="Wei L."/>
        </authorList>
    </citation>
    <scope>NUCLEOTIDE SEQUENCE</scope>
    <source>
        <strain evidence="13">G02</strain>
        <tissue evidence="13">Leaf</tissue>
    </source>
</reference>
<evidence type="ECO:0000313" key="13">
    <source>
        <dbReference type="EMBL" id="KAL0431286.1"/>
    </source>
</evidence>
<keyword evidence="13" id="KW-0132">Cell division</keyword>
<evidence type="ECO:0000256" key="2">
    <source>
        <dbReference type="ARBA" id="ARBA00004496"/>
    </source>
</evidence>
<evidence type="ECO:0000256" key="7">
    <source>
        <dbReference type="ARBA" id="ARBA00023015"/>
    </source>
</evidence>
<keyword evidence="7" id="KW-0805">Transcription regulation</keyword>
<evidence type="ECO:0000256" key="8">
    <source>
        <dbReference type="ARBA" id="ARBA00023163"/>
    </source>
</evidence>
<keyword evidence="3" id="KW-0963">Cytoplasm</keyword>
<dbReference type="GO" id="GO:0005737">
    <property type="term" value="C:cytoplasm"/>
    <property type="evidence" value="ECO:0007669"/>
    <property type="project" value="UniProtKB-SubCell"/>
</dbReference>
<dbReference type="InterPro" id="IPR018866">
    <property type="entry name" value="Znf-4CXXC_R1"/>
</dbReference>
<evidence type="ECO:0000256" key="5">
    <source>
        <dbReference type="ARBA" id="ARBA00022553"/>
    </source>
</evidence>
<evidence type="ECO:0000256" key="4">
    <source>
        <dbReference type="ARBA" id="ARBA00022499"/>
    </source>
</evidence>
<organism evidence="13">
    <name type="scientific">Sesamum radiatum</name>
    <name type="common">Black benniseed</name>
    <dbReference type="NCBI Taxonomy" id="300843"/>
    <lineage>
        <taxon>Eukaryota</taxon>
        <taxon>Viridiplantae</taxon>
        <taxon>Streptophyta</taxon>
        <taxon>Embryophyta</taxon>
        <taxon>Tracheophyta</taxon>
        <taxon>Spermatophyta</taxon>
        <taxon>Magnoliopsida</taxon>
        <taxon>eudicotyledons</taxon>
        <taxon>Gunneridae</taxon>
        <taxon>Pentapetalae</taxon>
        <taxon>asterids</taxon>
        <taxon>lamiids</taxon>
        <taxon>Lamiales</taxon>
        <taxon>Pedaliaceae</taxon>
        <taxon>Sesamum</taxon>
    </lineage>
</organism>
<comment type="caution">
    <text evidence="13">The sequence shown here is derived from an EMBL/GenBank/DDBJ whole genome shotgun (WGS) entry which is preliminary data.</text>
</comment>
<keyword evidence="13" id="KW-0131">Cell cycle</keyword>
<feature type="coiled-coil region" evidence="10">
    <location>
        <begin position="648"/>
        <end position="675"/>
    </location>
</feature>
<keyword evidence="5" id="KW-0597">Phosphoprotein</keyword>
<keyword evidence="9" id="KW-0539">Nucleus</keyword>
<gene>
    <name evidence="13" type="ORF">Sradi_0754600</name>
</gene>
<accession>A0AAW2VQ98</accession>
<dbReference type="AlphaFoldDB" id="A0AAW2VQ98"/>
<dbReference type="EMBL" id="JACGWJ010000003">
    <property type="protein sequence ID" value="KAL0431286.1"/>
    <property type="molecule type" value="Genomic_DNA"/>
</dbReference>
<dbReference type="GO" id="GO:0006355">
    <property type="term" value="P:regulation of DNA-templated transcription"/>
    <property type="evidence" value="ECO:0007669"/>
    <property type="project" value="InterPro"/>
</dbReference>
<feature type="compositionally biased region" description="Polar residues" evidence="11">
    <location>
        <begin position="287"/>
        <end position="298"/>
    </location>
</feature>
<dbReference type="GO" id="GO:0051301">
    <property type="term" value="P:cell division"/>
    <property type="evidence" value="ECO:0007669"/>
    <property type="project" value="UniProtKB-KW"/>
</dbReference>
<dbReference type="GO" id="GO:0005634">
    <property type="term" value="C:nucleus"/>
    <property type="evidence" value="ECO:0007669"/>
    <property type="project" value="UniProtKB-SubCell"/>
</dbReference>
<reference evidence="13" key="2">
    <citation type="journal article" date="2024" name="Plant">
        <title>Genomic evolution and insights into agronomic trait innovations of Sesamum species.</title>
        <authorList>
            <person name="Miao H."/>
            <person name="Wang L."/>
            <person name="Qu L."/>
            <person name="Liu H."/>
            <person name="Sun Y."/>
            <person name="Le M."/>
            <person name="Wang Q."/>
            <person name="Wei S."/>
            <person name="Zheng Y."/>
            <person name="Lin W."/>
            <person name="Duan Y."/>
            <person name="Cao H."/>
            <person name="Xiong S."/>
            <person name="Wang X."/>
            <person name="Wei L."/>
            <person name="Li C."/>
            <person name="Ma Q."/>
            <person name="Ju M."/>
            <person name="Zhao R."/>
            <person name="Li G."/>
            <person name="Mu C."/>
            <person name="Tian Q."/>
            <person name="Mei H."/>
            <person name="Zhang T."/>
            <person name="Gao T."/>
            <person name="Zhang H."/>
        </authorList>
    </citation>
    <scope>NUCLEOTIDE SEQUENCE</scope>
    <source>
        <strain evidence="13">G02</strain>
    </source>
</reference>
<proteinExistence type="predicted"/>
<evidence type="ECO:0000259" key="12">
    <source>
        <dbReference type="Pfam" id="PF10497"/>
    </source>
</evidence>
<dbReference type="Pfam" id="PF10497">
    <property type="entry name" value="zf-4CXXC_R1"/>
    <property type="match status" value="1"/>
</dbReference>
<feature type="region of interest" description="Disordered" evidence="11">
    <location>
        <begin position="243"/>
        <end position="409"/>
    </location>
</feature>
<evidence type="ECO:0000256" key="6">
    <source>
        <dbReference type="ARBA" id="ARBA00022843"/>
    </source>
</evidence>
<dbReference type="PANTHER" id="PTHR31169:SF8">
    <property type="entry name" value="ZINC-FINGER DOMAIN OF MONOAMINE-OXIDASE A REPRESSOR R1 PROTEIN"/>
    <property type="match status" value="1"/>
</dbReference>
<sequence length="808" mass="90198">MAVDSGSVSKQSVSRKKERLKSPEKKVSKSHESVVPPSPAKRNKSPGIRVVGGRIYDSVNGKTCHQVGVSCASKKTLLLFDLRGYGVRRALESRVQLLETGFYLTEYRSGSFSVYVNETPPPNALLSPRLISGVLCKLCTRDQFWPNGWKVHIVCRFLLYHISQVRYGEQAEEVAALGEWSCPKCRGICNCSICMKKRGHQPTGMLINMAKATGFSSVSELLLKGAECLNHENVVADVVASPKKEVVPSPRKRGKENSFDGKVDANLPNPVDKKPKKVKKVHRECVNDNTSLKIVTQSPDKRKLKQEGLEDKHDGNNGPKDTGSRGSEKKSKKKKRDRPEETTSNKIEKDTLTEISVHDVQKKPKKLKKDEFENNEVKKNDTTLARRTSPRKLKDSNKVPNQGATLNIGVNPEESMKNRIRKDFVEPLENDERKEDDGNNTANDKIVLEQQYADFHAEVPLPVGTELNSVAGIDVSTEDVGNVLQFLEFCAVFGKASDFIYKLTPDDHILQLSWDCIRIILLSDEILEVKKGQPECILRDLLHGRTGRRGKFSATVQFHIHLLSILQTEQGEECAALSPSNGKNSWFHALKKCLTESRSDLKAQGLDSLEKAADYETLEASEKLRLLNLLCDEVLGTEKVRNWIDDQNTKLAEMVKEAKQKVLAAKDKEKSLKKKMKDDIAKAIMARHGAPLSISEHEAIVARIKIETAQAHARMLESKGMLLKNNRTSDAVRVEPIFMWHDGHAYWKLSSFGKSEVLHQDAGKGDALTLDEKWFAIDDQGKEAIEKHVSSLRSGLGHGSALLVGVFI</sequence>
<evidence type="ECO:0000256" key="3">
    <source>
        <dbReference type="ARBA" id="ARBA00022490"/>
    </source>
</evidence>
<protein>
    <submittedName>
        <fullName evidence="13">Cell division cycle-associated 7-like protein</fullName>
    </submittedName>
</protein>
<keyword evidence="6" id="KW-0832">Ubl conjugation</keyword>
<name>A0AAW2VQ98_SESRA</name>
<feature type="compositionally biased region" description="Basic and acidic residues" evidence="11">
    <location>
        <begin position="20"/>
        <end position="32"/>
    </location>
</feature>
<keyword evidence="4" id="KW-1017">Isopeptide bond</keyword>
<evidence type="ECO:0000256" key="10">
    <source>
        <dbReference type="SAM" id="Coils"/>
    </source>
</evidence>
<keyword evidence="8" id="KW-0804">Transcription</keyword>
<feature type="domain" description="Zinc-finger" evidence="12">
    <location>
        <begin position="164"/>
        <end position="222"/>
    </location>
</feature>
<feature type="compositionally biased region" description="Basic and acidic residues" evidence="11">
    <location>
        <begin position="337"/>
        <end position="381"/>
    </location>
</feature>
<evidence type="ECO:0000256" key="1">
    <source>
        <dbReference type="ARBA" id="ARBA00004123"/>
    </source>
</evidence>
<evidence type="ECO:0000256" key="9">
    <source>
        <dbReference type="ARBA" id="ARBA00023242"/>
    </source>
</evidence>
<feature type="compositionally biased region" description="Basic and acidic residues" evidence="11">
    <location>
        <begin position="299"/>
        <end position="315"/>
    </location>
</feature>